<keyword evidence="4" id="KW-1185">Reference proteome</keyword>
<dbReference type="EMBL" id="NWUJ01000006">
    <property type="protein sequence ID" value="PFH34425.1"/>
    <property type="molecule type" value="Genomic_DNA"/>
</dbReference>
<feature type="domain" description="GAF" evidence="2">
    <location>
        <begin position="479"/>
        <end position="631"/>
    </location>
</feature>
<dbReference type="SMART" id="SM00065">
    <property type="entry name" value="GAF"/>
    <property type="match status" value="2"/>
</dbReference>
<evidence type="ECO:0000256" key="1">
    <source>
        <dbReference type="SAM" id="MobiDB-lite"/>
    </source>
</evidence>
<dbReference type="Pfam" id="PF01590">
    <property type="entry name" value="GAF"/>
    <property type="match status" value="1"/>
</dbReference>
<name>A0A2A9M8W9_BESBE</name>
<feature type="compositionally biased region" description="Basic and acidic residues" evidence="1">
    <location>
        <begin position="1"/>
        <end position="22"/>
    </location>
</feature>
<dbReference type="KEGG" id="bbes:BESB_064560"/>
<dbReference type="SUPFAM" id="SSF55781">
    <property type="entry name" value="GAF domain-like"/>
    <property type="match status" value="2"/>
</dbReference>
<dbReference type="InterPro" id="IPR003018">
    <property type="entry name" value="GAF"/>
</dbReference>
<feature type="region of interest" description="Disordered" evidence="1">
    <location>
        <begin position="152"/>
        <end position="184"/>
    </location>
</feature>
<evidence type="ECO:0000313" key="4">
    <source>
        <dbReference type="Proteomes" id="UP000224006"/>
    </source>
</evidence>
<feature type="compositionally biased region" description="Basic and acidic residues" evidence="1">
    <location>
        <begin position="29"/>
        <end position="60"/>
    </location>
</feature>
<protein>
    <recommendedName>
        <fullName evidence="2">GAF domain-containing protein</fullName>
    </recommendedName>
</protein>
<dbReference type="Proteomes" id="UP000224006">
    <property type="component" value="Chromosome VI"/>
</dbReference>
<dbReference type="InterPro" id="IPR029016">
    <property type="entry name" value="GAF-like_dom_sf"/>
</dbReference>
<dbReference type="AlphaFoldDB" id="A0A2A9M8W9"/>
<proteinExistence type="predicted"/>
<feature type="domain" description="GAF" evidence="2">
    <location>
        <begin position="651"/>
        <end position="796"/>
    </location>
</feature>
<dbReference type="VEuPathDB" id="ToxoDB:BESB_064560"/>
<feature type="region of interest" description="Disordered" evidence="1">
    <location>
        <begin position="1"/>
        <end position="131"/>
    </location>
</feature>
<dbReference type="STRING" id="94643.A0A2A9M8W9"/>
<comment type="caution">
    <text evidence="3">The sequence shown here is derived from an EMBL/GenBank/DDBJ whole genome shotgun (WGS) entry which is preliminary data.</text>
</comment>
<feature type="compositionally biased region" description="Basic and acidic residues" evidence="1">
    <location>
        <begin position="336"/>
        <end position="351"/>
    </location>
</feature>
<organism evidence="3 4">
    <name type="scientific">Besnoitia besnoiti</name>
    <name type="common">Apicomplexan protozoan</name>
    <dbReference type="NCBI Taxonomy" id="94643"/>
    <lineage>
        <taxon>Eukaryota</taxon>
        <taxon>Sar</taxon>
        <taxon>Alveolata</taxon>
        <taxon>Apicomplexa</taxon>
        <taxon>Conoidasida</taxon>
        <taxon>Coccidia</taxon>
        <taxon>Eucoccidiorida</taxon>
        <taxon>Eimeriorina</taxon>
        <taxon>Sarcocystidae</taxon>
        <taxon>Besnoitia</taxon>
    </lineage>
</organism>
<dbReference type="GeneID" id="40311384"/>
<feature type="region of interest" description="Disordered" evidence="1">
    <location>
        <begin position="336"/>
        <end position="391"/>
    </location>
</feature>
<dbReference type="Gene3D" id="3.30.450.40">
    <property type="match status" value="2"/>
</dbReference>
<dbReference type="RefSeq" id="XP_029218434.1">
    <property type="nucleotide sequence ID" value="XM_029364851.1"/>
</dbReference>
<evidence type="ECO:0000259" key="2">
    <source>
        <dbReference type="SMART" id="SM00065"/>
    </source>
</evidence>
<sequence length="862" mass="94156">MGRDICEPDRVGEEIRQTSEHSHFRKANGRVESRLERSSEEERNAGDAETPRARDIRAEGRMQLSTGEAEGGRQARTSAGRTCDLDSHGSVEEAKHFAGRGKKGGQELLIRSDEPSSDVDPADGASDLAESCEKTASWNMGGIRSLDCSGATLQFDGNDEEGDAVNPPESLSEGGREGKAAAAHPHRCEWPFAPPSLSARDYDGMSTCHTHTRGRGRPLQQESASEAKLQTLVSRVGALQDALESSRKTIAAQKATIDMQQQEIEQLGSAVATLNSQASLRSRIGGSSDSAVAQVLNSQFIRIHRCRRWKLSLAAATAQALTISPRTLLNSLKEEEKARLHTPRDGWEPQKHLSPGFKLPAEERDAGERKAKKPGNPTKTQGSASIAPEETVTIWDGVPPDEEADDAQGLAETFAVEGVHILETILEIEIRRHRTRRSFGAVVVELETQATLFQQLCFRIAKEALVFFLVTRNVRLLNGPKEFVPQWLQILTDILEVERATIFLWDATRGELYSRCASGGLSNAIRLKSGSGIASLVYATGKPLIVEKPYSHPRFNPVIDKRTAFRTRNICCVPLHLGDKVVGCIQLLNKLHGLDFLAEDMHSLQTLSDYVAHAFVYSPFIDDGLLSEKADAWTAHALQSMAPNEPLRSPGTNPVLHCLVSAIARALEAEHCSLWMAAPGSPTLTLEATTLLEELTNNPRPRSGIATRVMDFGARVNIVDAARDIRFDADLESPVPQRVKTMACLPLARASQDVDEQPKGCIQLFNKECGVFTAADLQKLQAFEQVLSGLYEGGCRVLSLSCSVSHMKHIFSSLPLAAFLVDRRGIVIQVNQEAGWLLKKLSSHKKCAASALGVVRSASLRL</sequence>
<feature type="compositionally biased region" description="Basic and acidic residues" evidence="1">
    <location>
        <begin position="360"/>
        <end position="369"/>
    </location>
</feature>
<accession>A0A2A9M8W9</accession>
<gene>
    <name evidence="3" type="ORF">BESB_064560</name>
</gene>
<reference evidence="3 4" key="1">
    <citation type="submission" date="2017-09" db="EMBL/GenBank/DDBJ databases">
        <title>Genome sequencing of Besnoitia besnoiti strain Bb-Ger1.</title>
        <authorList>
            <person name="Schares G."/>
            <person name="Venepally P."/>
            <person name="Lorenzi H.A."/>
        </authorList>
    </citation>
    <scope>NUCLEOTIDE SEQUENCE [LARGE SCALE GENOMIC DNA]</scope>
    <source>
        <strain evidence="3 4">Bb-Ger1</strain>
    </source>
</reference>
<feature type="compositionally biased region" description="Basic and acidic residues" evidence="1">
    <location>
        <begin position="83"/>
        <end position="96"/>
    </location>
</feature>
<evidence type="ECO:0000313" key="3">
    <source>
        <dbReference type="EMBL" id="PFH34425.1"/>
    </source>
</evidence>
<dbReference type="OrthoDB" id="430821at2759"/>